<evidence type="ECO:0000256" key="2">
    <source>
        <dbReference type="ARBA" id="ARBA00023136"/>
    </source>
</evidence>
<comment type="subcellular location">
    <subcellularLocation>
        <location evidence="1">Membrane</location>
        <topology evidence="1">Single-pass type I membrane protein</topology>
    </subcellularLocation>
</comment>
<accession>A0A4R8V1T0</accession>
<reference evidence="8 9" key="1">
    <citation type="submission" date="2019-03" db="EMBL/GenBank/DDBJ databases">
        <title>Genomics of glacier-inhabiting Cryobacterium strains.</title>
        <authorList>
            <person name="Liu Q."/>
            <person name="Xin Y.-H."/>
        </authorList>
    </citation>
    <scope>NUCLEOTIDE SEQUENCE [LARGE SCALE GENOMIC DNA]</scope>
    <source>
        <strain evidence="8 9">HLT2-23</strain>
    </source>
</reference>
<evidence type="ECO:0000256" key="6">
    <source>
        <dbReference type="SAM" id="Phobius"/>
    </source>
</evidence>
<keyword evidence="6" id="KW-1133">Transmembrane helix</keyword>
<dbReference type="Proteomes" id="UP000298173">
    <property type="component" value="Unassembled WGS sequence"/>
</dbReference>
<protein>
    <recommendedName>
        <fullName evidence="7">Ig-like domain-containing protein</fullName>
    </recommendedName>
</protein>
<evidence type="ECO:0000313" key="9">
    <source>
        <dbReference type="Proteomes" id="UP000298173"/>
    </source>
</evidence>
<proteinExistence type="predicted"/>
<dbReference type="GO" id="GO:0005911">
    <property type="term" value="C:cell-cell junction"/>
    <property type="evidence" value="ECO:0007669"/>
    <property type="project" value="TreeGrafter"/>
</dbReference>
<dbReference type="OrthoDB" id="5135378at2"/>
<evidence type="ECO:0000256" key="1">
    <source>
        <dbReference type="ARBA" id="ARBA00004479"/>
    </source>
</evidence>
<dbReference type="InterPro" id="IPR015919">
    <property type="entry name" value="Cadherin-like_sf"/>
</dbReference>
<dbReference type="GO" id="GO:0098609">
    <property type="term" value="P:cell-cell adhesion"/>
    <property type="evidence" value="ECO:0007669"/>
    <property type="project" value="TreeGrafter"/>
</dbReference>
<dbReference type="EMBL" id="SOEY01000008">
    <property type="protein sequence ID" value="TFB75344.1"/>
    <property type="molecule type" value="Genomic_DNA"/>
</dbReference>
<feature type="transmembrane region" description="Helical" evidence="6">
    <location>
        <begin position="1445"/>
        <end position="1464"/>
    </location>
</feature>
<keyword evidence="3" id="KW-1015">Disulfide bond</keyword>
<evidence type="ECO:0000259" key="7">
    <source>
        <dbReference type="PROSITE" id="PS50835"/>
    </source>
</evidence>
<dbReference type="GO" id="GO:0005975">
    <property type="term" value="P:carbohydrate metabolic process"/>
    <property type="evidence" value="ECO:0007669"/>
    <property type="project" value="UniProtKB-ARBA"/>
</dbReference>
<keyword evidence="9" id="KW-1185">Reference proteome</keyword>
<comment type="caution">
    <text evidence="8">The sequence shown here is derived from an EMBL/GenBank/DDBJ whole genome shotgun (WGS) entry which is preliminary data.</text>
</comment>
<name>A0A4R8V1T0_9MICO</name>
<gene>
    <name evidence="8" type="ORF">E3O06_05840</name>
</gene>
<dbReference type="Pfam" id="PF05345">
    <property type="entry name" value="He_PIG"/>
    <property type="match status" value="4"/>
</dbReference>
<dbReference type="InterPro" id="IPR013098">
    <property type="entry name" value="Ig_I-set"/>
</dbReference>
<dbReference type="GO" id="GO:0005886">
    <property type="term" value="C:plasma membrane"/>
    <property type="evidence" value="ECO:0007669"/>
    <property type="project" value="TreeGrafter"/>
</dbReference>
<keyword evidence="4" id="KW-0325">Glycoprotein</keyword>
<dbReference type="Gene3D" id="2.60.40.10">
    <property type="entry name" value="Immunoglobulins"/>
    <property type="match status" value="8"/>
</dbReference>
<evidence type="ECO:0000256" key="5">
    <source>
        <dbReference type="ARBA" id="ARBA00023319"/>
    </source>
</evidence>
<dbReference type="InterPro" id="IPR007110">
    <property type="entry name" value="Ig-like_dom"/>
</dbReference>
<keyword evidence="2 6" id="KW-0472">Membrane</keyword>
<keyword evidence="5" id="KW-0393">Immunoglobulin domain</keyword>
<dbReference type="PANTHER" id="PTHR11640:SF31">
    <property type="entry name" value="IRREGULAR CHIASM C-ROUGHEST PROTEIN-RELATED"/>
    <property type="match status" value="1"/>
</dbReference>
<keyword evidence="6" id="KW-0812">Transmembrane</keyword>
<sequence length="1472" mass="142819">MPKHASRRRSRAHHVAVLAALSLGIAGIGIGAAPAYAATSFTVETTIDADANDACMTPSVILPASPITLRNALCVANNIGGSATVIVGAGTYQLSTGLGALQLGTQAGANLTLEAASATAPVIRGGGTTQVMTLDPGTVGNVAVVLNGLTITNGVDNLYGGGAIIAGAGGAATGDSLVVTGSTFTGNTANAISGATNSPGGAIQFVGGSLTVENSTFSGNSAGSSSGGAIAYQAMPGLTGQTLTIDGSTFSGNTTTSATTLPNGGGALEIFDLAGNATMSITDSVFTDNTAGGSSSNPARGGAIWLHTGALSLLRSTLTGNSLSTGVPAGGAAIQVENGASLNASYNRITDNTNGAGVFAASGASVSARNNWWGCNAGPGASGCSTVVPATAGTFTPYLQLRAVATPAVIMPAETTSTITADLLTNSAGTAVAVVNLTAFTGRSVAWSAILPAAARAGVTSSPISNGSASMVYTANSSVGLGSATATLDHGAAVATVERATVPVIMSGSAAAFVAGSAGNYTVVSSGYPVPTVTRPTGTLPAGLTFTDNADGTATISGTPQGGSGGDYASTVKAANVAGSVTRALTVTVNEAPLLTSGSSATFTVGDASTFVVAASGFPSAVELSSSGSLPTGVTFTDNDDGTATLSGLPTAGTGGVYVLTLGASNGTAPNATQTFTLTVNEAPVITLHPSAQTVNAGNTASFTAAATGFPSPTVQWQVSGDGGASYSIVSGATAPTLGFSASQGMNDFRYRAVFTNSGASVTTTPARLTVGTAPTISTAAAVTFGVTGQAQSFPIVASGVPDATFTTSGTLPGWLTLVDDGAGRAHLAATPPAGSGGVHTFTIRASNGFSPTATQVFTLTVNESPTITSPDAFTLRTGTAGNFVVTTTAAFPAATAISVVGSLPTGLSLTDNGDGTATLAGTATVGSGGSYPLTVTATNGVLTDAAQTLTLTVNDSPVITTQPVAATVQSSTAVTFSAAAVGYPAPSVQWQVSTDAGSTFADITAATAATLSFTASQGQNGNEYRAVFTNAASTMTDAVRLTVGTPPTFTSGTIAQFTVGTARTVTVAAVGSPAPALTLASGPSWLRFTNNGDGTAALVGTPPAGSGGEYPVTVAADNGFTPSASQVVVVTVTEAPAITSAGAFTLAVAEVADVTVTTSGGFPTAVTLHLTGELPSGLTFVDNTNGTTSIAGVPAAGSGGIHSVTVSASNASGLTTEQALTLTVTEPVGITSEPTATFIHGVSDSFTVTTSGGFPAAATLSVTGTLPDGLAFVDNGDGTATLSGASTMTPGTVSVVVTSSNGVTDAAQTLIIAVTAAPVIALPVVLPSSDGALTGVPRTSNAGTQLDVVATGFAPGAAVTFGIYSTPLLLGTATADAGGTARATVTIPSSFTGSHTIVATGIAPDGSERFLTFAVTVVGPPAVVDAAAAVAVAAAKIASTGVPYNLPVVSLLGALVLLAGVFLSRRSRRRA</sequence>
<dbReference type="RefSeq" id="WP_134502031.1">
    <property type="nucleotide sequence ID" value="NZ_SOEY01000008.1"/>
</dbReference>
<dbReference type="SUPFAM" id="SSF51126">
    <property type="entry name" value="Pectin lyase-like"/>
    <property type="match status" value="1"/>
</dbReference>
<dbReference type="InterPro" id="IPR013783">
    <property type="entry name" value="Ig-like_fold"/>
</dbReference>
<dbReference type="SMART" id="SM00710">
    <property type="entry name" value="PbH1"/>
    <property type="match status" value="5"/>
</dbReference>
<dbReference type="GO" id="GO:0050839">
    <property type="term" value="F:cell adhesion molecule binding"/>
    <property type="evidence" value="ECO:0007669"/>
    <property type="project" value="TreeGrafter"/>
</dbReference>
<dbReference type="SUPFAM" id="SSF48726">
    <property type="entry name" value="Immunoglobulin"/>
    <property type="match status" value="2"/>
</dbReference>
<dbReference type="InterPro" id="IPR036179">
    <property type="entry name" value="Ig-like_dom_sf"/>
</dbReference>
<dbReference type="InterPro" id="IPR006626">
    <property type="entry name" value="PbH1"/>
</dbReference>
<dbReference type="PANTHER" id="PTHR11640">
    <property type="entry name" value="NEPHRIN"/>
    <property type="match status" value="1"/>
</dbReference>
<organism evidence="8 9">
    <name type="scientific">Cryobacterium glaciale</name>
    <dbReference type="NCBI Taxonomy" id="1259145"/>
    <lineage>
        <taxon>Bacteria</taxon>
        <taxon>Bacillati</taxon>
        <taxon>Actinomycetota</taxon>
        <taxon>Actinomycetes</taxon>
        <taxon>Micrococcales</taxon>
        <taxon>Microbacteriaceae</taxon>
        <taxon>Cryobacterium</taxon>
    </lineage>
</organism>
<evidence type="ECO:0000256" key="3">
    <source>
        <dbReference type="ARBA" id="ARBA00023157"/>
    </source>
</evidence>
<evidence type="ECO:0000256" key="4">
    <source>
        <dbReference type="ARBA" id="ARBA00023180"/>
    </source>
</evidence>
<dbReference type="InterPro" id="IPR051275">
    <property type="entry name" value="Cell_adhesion_signaling"/>
</dbReference>
<dbReference type="PROSITE" id="PS50835">
    <property type="entry name" value="IG_LIKE"/>
    <property type="match status" value="2"/>
</dbReference>
<dbReference type="InterPro" id="IPR011050">
    <property type="entry name" value="Pectin_lyase_fold/virulence"/>
</dbReference>
<dbReference type="GO" id="GO:0005509">
    <property type="term" value="F:calcium ion binding"/>
    <property type="evidence" value="ECO:0007669"/>
    <property type="project" value="InterPro"/>
</dbReference>
<feature type="domain" description="Ig-like" evidence="7">
    <location>
        <begin position="958"/>
        <end position="1043"/>
    </location>
</feature>
<dbReference type="Pfam" id="PF07679">
    <property type="entry name" value="I-set"/>
    <property type="match status" value="2"/>
</dbReference>
<evidence type="ECO:0000313" key="8">
    <source>
        <dbReference type="EMBL" id="TFB75344.1"/>
    </source>
</evidence>
<feature type="domain" description="Ig-like" evidence="7">
    <location>
        <begin position="684"/>
        <end position="770"/>
    </location>
</feature>
<dbReference type="SUPFAM" id="SSF49313">
    <property type="entry name" value="Cadherin-like"/>
    <property type="match status" value="5"/>
</dbReference>